<dbReference type="Proteomes" id="UP000235672">
    <property type="component" value="Unassembled WGS sequence"/>
</dbReference>
<reference evidence="2 3" key="1">
    <citation type="submission" date="2016-05" db="EMBL/GenBank/DDBJ databases">
        <title>A degradative enzymes factory behind the ericoid mycorrhizal symbiosis.</title>
        <authorList>
            <consortium name="DOE Joint Genome Institute"/>
            <person name="Martino E."/>
            <person name="Morin E."/>
            <person name="Grelet G."/>
            <person name="Kuo A."/>
            <person name="Kohler A."/>
            <person name="Daghino S."/>
            <person name="Barry K."/>
            <person name="Choi C."/>
            <person name="Cichocki N."/>
            <person name="Clum A."/>
            <person name="Copeland A."/>
            <person name="Hainaut M."/>
            <person name="Haridas S."/>
            <person name="Labutti K."/>
            <person name="Lindquist E."/>
            <person name="Lipzen A."/>
            <person name="Khouja H.-R."/>
            <person name="Murat C."/>
            <person name="Ohm R."/>
            <person name="Olson A."/>
            <person name="Spatafora J."/>
            <person name="Veneault-Fourrey C."/>
            <person name="Henrissat B."/>
            <person name="Grigoriev I."/>
            <person name="Martin F."/>
            <person name="Perotto S."/>
        </authorList>
    </citation>
    <scope>NUCLEOTIDE SEQUENCE [LARGE SCALE GENOMIC DNA]</scope>
    <source>
        <strain evidence="2 3">UAMH 7357</strain>
    </source>
</reference>
<protein>
    <submittedName>
        <fullName evidence="2">Uncharacterized protein</fullName>
    </submittedName>
</protein>
<proteinExistence type="predicted"/>
<name>A0A2J6QQ54_9HELO</name>
<keyword evidence="3" id="KW-1185">Reference proteome</keyword>
<evidence type="ECO:0000256" key="1">
    <source>
        <dbReference type="SAM" id="SignalP"/>
    </source>
</evidence>
<evidence type="ECO:0000313" key="2">
    <source>
        <dbReference type="EMBL" id="PMD28396.1"/>
    </source>
</evidence>
<dbReference type="AlphaFoldDB" id="A0A2J6QQ54"/>
<dbReference type="EMBL" id="KZ613464">
    <property type="protein sequence ID" value="PMD28396.1"/>
    <property type="molecule type" value="Genomic_DNA"/>
</dbReference>
<sequence>MALRLYIIQLRAKIIPRRQLLAWLLADLLALAAARESKVDWAAGVEEDKTSKSQLEPLTWRRLGAEICPTPPPRSGPVWHWIHGPVGSESRKGKVSQPYSTVRLRDSPDADVIGLVEKNLAYTFVSIRREHKPGPAIICILHEQYTVLFLEAQQPSDWIHNARWYFYPKAQQSSDWMYIARIVLFPEAQPQPTWHGHRDDHSTPDSMHIESKANWRKRTGLAKGLRTSHPYNTVQYWRFFTTMGYPCG</sequence>
<feature type="chain" id="PRO_5014322045" evidence="1">
    <location>
        <begin position="35"/>
        <end position="248"/>
    </location>
</feature>
<gene>
    <name evidence="2" type="ORF">NA56DRAFT_653113</name>
</gene>
<organism evidence="2 3">
    <name type="scientific">Hyaloscypha hepaticicola</name>
    <dbReference type="NCBI Taxonomy" id="2082293"/>
    <lineage>
        <taxon>Eukaryota</taxon>
        <taxon>Fungi</taxon>
        <taxon>Dikarya</taxon>
        <taxon>Ascomycota</taxon>
        <taxon>Pezizomycotina</taxon>
        <taxon>Leotiomycetes</taxon>
        <taxon>Helotiales</taxon>
        <taxon>Hyaloscyphaceae</taxon>
        <taxon>Hyaloscypha</taxon>
    </lineage>
</organism>
<feature type="signal peptide" evidence="1">
    <location>
        <begin position="1"/>
        <end position="34"/>
    </location>
</feature>
<evidence type="ECO:0000313" key="3">
    <source>
        <dbReference type="Proteomes" id="UP000235672"/>
    </source>
</evidence>
<keyword evidence="1" id="KW-0732">Signal</keyword>
<accession>A0A2J6QQ54</accession>